<dbReference type="AlphaFoldDB" id="A0A5C5GHZ6"/>
<gene>
    <name evidence="1" type="ORF">FHY64_07240</name>
</gene>
<proteinExistence type="predicted"/>
<dbReference type="Proteomes" id="UP000314011">
    <property type="component" value="Unassembled WGS sequence"/>
</dbReference>
<dbReference type="RefSeq" id="WP_140193749.1">
    <property type="nucleotide sequence ID" value="NZ_CP065915.1"/>
</dbReference>
<evidence type="ECO:0000313" key="2">
    <source>
        <dbReference type="Proteomes" id="UP000314011"/>
    </source>
</evidence>
<organism evidence="1 2">
    <name type="scientific">Pelagovum pacificum</name>
    <dbReference type="NCBI Taxonomy" id="2588711"/>
    <lineage>
        <taxon>Bacteria</taxon>
        <taxon>Pseudomonadati</taxon>
        <taxon>Pseudomonadota</taxon>
        <taxon>Alphaproteobacteria</taxon>
        <taxon>Rhodobacterales</taxon>
        <taxon>Paracoccaceae</taxon>
        <taxon>Pelagovum</taxon>
    </lineage>
</organism>
<protein>
    <submittedName>
        <fullName evidence="1">Uncharacterized protein</fullName>
    </submittedName>
</protein>
<accession>A0A5C5GHZ6</accession>
<keyword evidence="2" id="KW-1185">Reference proteome</keyword>
<name>A0A5C5GHZ6_9RHOB</name>
<reference evidence="1 2" key="1">
    <citation type="submission" date="2019-06" db="EMBL/GenBank/DDBJ databases">
        <title>Genome of new Rhodobacteraceae sp. SM1903.</title>
        <authorList>
            <person name="Ren X."/>
        </authorList>
    </citation>
    <scope>NUCLEOTIDE SEQUENCE [LARGE SCALE GENOMIC DNA]</scope>
    <source>
        <strain evidence="1 2">SM1903</strain>
    </source>
</reference>
<sequence>MTAIALRSFDTAPPPVQRPAGESGEFLAHLRLAALACRAAPRTDLFEACATLAISRERAPEAHARVLMRTLAQALPHRPRLHRPGTEETSFDEQWLVALFRAIRAEDDDSFEFLLRSRVPVHVRRNIAFLVRSAAGAVDKF</sequence>
<dbReference type="OrthoDB" id="7854136at2"/>
<comment type="caution">
    <text evidence="1">The sequence shown here is derived from an EMBL/GenBank/DDBJ whole genome shotgun (WGS) entry which is preliminary data.</text>
</comment>
<evidence type="ECO:0000313" key="1">
    <source>
        <dbReference type="EMBL" id="TNY33066.1"/>
    </source>
</evidence>
<dbReference type="EMBL" id="VFFF01000001">
    <property type="protein sequence ID" value="TNY33066.1"/>
    <property type="molecule type" value="Genomic_DNA"/>
</dbReference>